<gene>
    <name evidence="3" type="ORF">FOL46_004677</name>
</gene>
<sequence>MSSRLMEVRERYKQLRRKASDPDARDSPEPPSVVEHPVPTCWEECKGETSVEELENPLPRHPRLGYVNDENSTDSVSTANILNPPVQAYGKGLGDVAASIEGIGSESLTTNEVLQPPLWFAEYHVENEVTVTSPNVRNLVGGRGPRQSDAVLSASIETVKLSIGPERAQDALVPENEGGPAADRSATNNSNAKRLVQRDAGNAEIEDVSGALLRPTENARSEPIGEAAEINLIDLTVQEEDATEAASHKGSPDTLLLSTNQTLSQSQLSEVSLCNRTFVGNGTLAAEMGKGAAARLPWREPIEGFPPPGGGCHVKSLRPAGSGPELPGVSEMTPVGAANTALCFAHPCGGGTVPERRTTTAERKVQARPQVKTIAVQVEESELIGTTEGEESPLEPSILPEHLRDRLLNQLYKKCCHSPLRLAKLLKELGGEESMPARDGEMLRQSIGVESDVGRRQFCNIVAAMVRRSCDGLSVAHTAATGAGLQICFDEMMIARHRAATASNDGDDCRQEHLRRLSGDMSRGLPLTCIDDATWVSLMRDALGKVTSEDLGHVLLKASGGAMIEQAAIHRKAVTAGVQTRSFRQMVERSQTYTDLSSKYEMKCNRVATLEKQLTKAAGVMAGSRQGASKERELTGRLGAMQKERDKLTEALMRKEKRLSEMEERLDEATERCATLECELSQLRQEKAAADDRMKTPSPPIDAVGRERLGVVVGREPFCTARGSPDSATQRRSNDFVCKLLKAEGWSMGKLPSRAGLLSRQPTPHRRVFKILSTPCGSWQIVWEDPTEKAKRHRMMQIADIDAGGTNTAHRWCISLVLREGSSRAALDLVLPNRNAFEVWVLGINELCEYSSRLKSLTRETFMLHKALSEDAGEEAPAGPTISPTRERVALARH</sequence>
<feature type="region of interest" description="Disordered" evidence="2">
    <location>
        <begin position="167"/>
        <end position="201"/>
    </location>
</feature>
<dbReference type="EMBL" id="JABANN010000285">
    <property type="protein sequence ID" value="KAF4663570.1"/>
    <property type="molecule type" value="Genomic_DNA"/>
</dbReference>
<evidence type="ECO:0000313" key="3">
    <source>
        <dbReference type="EMBL" id="KAF4663570.1"/>
    </source>
</evidence>
<reference evidence="3 4" key="1">
    <citation type="submission" date="2020-04" db="EMBL/GenBank/DDBJ databases">
        <title>Perkinsus olseni comparative genomics.</title>
        <authorList>
            <person name="Bogema D.R."/>
        </authorList>
    </citation>
    <scope>NUCLEOTIDE SEQUENCE [LARGE SCALE GENOMIC DNA]</scope>
    <source>
        <strain evidence="3">ATCC PRA-31</strain>
    </source>
</reference>
<evidence type="ECO:0000313" key="4">
    <source>
        <dbReference type="Proteomes" id="UP000572268"/>
    </source>
</evidence>
<organism evidence="3 4">
    <name type="scientific">Perkinsus olseni</name>
    <name type="common">Perkinsus atlanticus</name>
    <dbReference type="NCBI Taxonomy" id="32597"/>
    <lineage>
        <taxon>Eukaryota</taxon>
        <taxon>Sar</taxon>
        <taxon>Alveolata</taxon>
        <taxon>Perkinsozoa</taxon>
        <taxon>Perkinsea</taxon>
        <taxon>Perkinsida</taxon>
        <taxon>Perkinsidae</taxon>
        <taxon>Perkinsus</taxon>
    </lineage>
</organism>
<feature type="compositionally biased region" description="Basic and acidic residues" evidence="2">
    <location>
        <begin position="1"/>
        <end position="28"/>
    </location>
</feature>
<evidence type="ECO:0000256" key="2">
    <source>
        <dbReference type="SAM" id="MobiDB-lite"/>
    </source>
</evidence>
<name>A0A7J6LX77_PEROL</name>
<keyword evidence="1" id="KW-0175">Coiled coil</keyword>
<protein>
    <submittedName>
        <fullName evidence="3">Uncharacterized protein</fullName>
    </submittedName>
</protein>
<evidence type="ECO:0000256" key="1">
    <source>
        <dbReference type="SAM" id="Coils"/>
    </source>
</evidence>
<dbReference type="AlphaFoldDB" id="A0A7J6LX77"/>
<comment type="caution">
    <text evidence="3">The sequence shown here is derived from an EMBL/GenBank/DDBJ whole genome shotgun (WGS) entry which is preliminary data.</text>
</comment>
<proteinExistence type="predicted"/>
<dbReference type="Proteomes" id="UP000572268">
    <property type="component" value="Unassembled WGS sequence"/>
</dbReference>
<feature type="coiled-coil region" evidence="1">
    <location>
        <begin position="638"/>
        <end position="693"/>
    </location>
</feature>
<accession>A0A7J6LX77</accession>
<feature type="region of interest" description="Disordered" evidence="2">
    <location>
        <begin position="1"/>
        <end position="39"/>
    </location>
</feature>